<evidence type="ECO:0000256" key="1">
    <source>
        <dbReference type="SAM" id="MobiDB-lite"/>
    </source>
</evidence>
<dbReference type="Proteomes" id="UP000606786">
    <property type="component" value="Unassembled WGS sequence"/>
</dbReference>
<feature type="region of interest" description="Disordered" evidence="1">
    <location>
        <begin position="1"/>
        <end position="46"/>
    </location>
</feature>
<keyword evidence="3" id="KW-1185">Reference proteome</keyword>
<accession>A0A811UV30</accession>
<comment type="caution">
    <text evidence="2">The sequence shown here is derived from an EMBL/GenBank/DDBJ whole genome shotgun (WGS) entry which is preliminary data.</text>
</comment>
<feature type="compositionally biased region" description="Basic residues" evidence="1">
    <location>
        <begin position="19"/>
        <end position="31"/>
    </location>
</feature>
<dbReference type="EMBL" id="CAJHJT010000034">
    <property type="protein sequence ID" value="CAD7003049.1"/>
    <property type="molecule type" value="Genomic_DNA"/>
</dbReference>
<feature type="compositionally biased region" description="Polar residues" evidence="1">
    <location>
        <begin position="37"/>
        <end position="46"/>
    </location>
</feature>
<protein>
    <submittedName>
        <fullName evidence="2">(Mediterranean fruit fly) hypothetical protein</fullName>
    </submittedName>
</protein>
<reference evidence="2" key="1">
    <citation type="submission" date="2020-11" db="EMBL/GenBank/DDBJ databases">
        <authorList>
            <person name="Whitehead M."/>
        </authorList>
    </citation>
    <scope>NUCLEOTIDE SEQUENCE</scope>
    <source>
        <strain evidence="2">EGII</strain>
    </source>
</reference>
<evidence type="ECO:0000313" key="3">
    <source>
        <dbReference type="Proteomes" id="UP000606786"/>
    </source>
</evidence>
<evidence type="ECO:0000313" key="2">
    <source>
        <dbReference type="EMBL" id="CAD7003049.1"/>
    </source>
</evidence>
<sequence>MKTKATATAAARRQDEKKIAKRKRQKAKGKTKALANSDHNNQSGAQQPKPALFVVAAEVVVACKRSVVLLMGNRHCWAKGRQSVVERWVSGPGDRRICYFVRLCCERSGIRRAFSGAADFASGNSSKNNNKSATCRACHIQHSTRRMQQMLSRDLKQVIKSSNHIWTSMYLADWVIEQ</sequence>
<organism evidence="2 3">
    <name type="scientific">Ceratitis capitata</name>
    <name type="common">Mediterranean fruit fly</name>
    <name type="synonym">Tephritis capitata</name>
    <dbReference type="NCBI Taxonomy" id="7213"/>
    <lineage>
        <taxon>Eukaryota</taxon>
        <taxon>Metazoa</taxon>
        <taxon>Ecdysozoa</taxon>
        <taxon>Arthropoda</taxon>
        <taxon>Hexapoda</taxon>
        <taxon>Insecta</taxon>
        <taxon>Pterygota</taxon>
        <taxon>Neoptera</taxon>
        <taxon>Endopterygota</taxon>
        <taxon>Diptera</taxon>
        <taxon>Brachycera</taxon>
        <taxon>Muscomorpha</taxon>
        <taxon>Tephritoidea</taxon>
        <taxon>Tephritidae</taxon>
        <taxon>Ceratitis</taxon>
        <taxon>Ceratitis</taxon>
    </lineage>
</organism>
<feature type="compositionally biased region" description="Low complexity" evidence="1">
    <location>
        <begin position="1"/>
        <end position="11"/>
    </location>
</feature>
<gene>
    <name evidence="2" type="ORF">CCAP1982_LOCUS11512</name>
</gene>
<proteinExistence type="predicted"/>
<name>A0A811UV30_CERCA</name>
<dbReference type="AlphaFoldDB" id="A0A811UV30"/>